<gene>
    <name evidence="1" type="ORF">T4C_11001</name>
    <name evidence="2" type="ORF">T4C_13791</name>
</gene>
<accession>A0A0V1GQ87</accession>
<sequence>MGRNDFKHDKVQSSTTEYSNTFVHLTLIYGKKWFVDDC</sequence>
<comment type="caution">
    <text evidence="2">The sequence shown here is derived from an EMBL/GenBank/DDBJ whole genome shotgun (WGS) entry which is preliminary data.</text>
</comment>
<dbReference type="EMBL" id="JYDV01001056">
    <property type="protein sequence ID" value="KRZ00504.1"/>
    <property type="molecule type" value="Genomic_DNA"/>
</dbReference>
<name>A0A0V1GQ87_TRIPS</name>
<dbReference type="EMBL" id="JYDV01001365">
    <property type="protein sequence ID" value="KRY99605.1"/>
    <property type="molecule type" value="Genomic_DNA"/>
</dbReference>
<evidence type="ECO:0000313" key="1">
    <source>
        <dbReference type="EMBL" id="KRY99605.1"/>
    </source>
</evidence>
<proteinExistence type="predicted"/>
<dbReference type="AlphaFoldDB" id="A0A0V1GQ87"/>
<protein>
    <submittedName>
        <fullName evidence="2">Uncharacterized protein</fullName>
    </submittedName>
</protein>
<evidence type="ECO:0000313" key="2">
    <source>
        <dbReference type="EMBL" id="KRZ00504.1"/>
    </source>
</evidence>
<organism evidence="2 3">
    <name type="scientific">Trichinella pseudospiralis</name>
    <name type="common">Parasitic roundworm</name>
    <dbReference type="NCBI Taxonomy" id="6337"/>
    <lineage>
        <taxon>Eukaryota</taxon>
        <taxon>Metazoa</taxon>
        <taxon>Ecdysozoa</taxon>
        <taxon>Nematoda</taxon>
        <taxon>Enoplea</taxon>
        <taxon>Dorylaimia</taxon>
        <taxon>Trichinellida</taxon>
        <taxon>Trichinellidae</taxon>
        <taxon>Trichinella</taxon>
    </lineage>
</organism>
<reference evidence="2 3" key="1">
    <citation type="submission" date="2015-01" db="EMBL/GenBank/DDBJ databases">
        <title>Evolution of Trichinella species and genotypes.</title>
        <authorList>
            <person name="Korhonen P.K."/>
            <person name="Edoardo P."/>
            <person name="Giuseppe L.R."/>
            <person name="Gasser R.B."/>
        </authorList>
    </citation>
    <scope>NUCLEOTIDE SEQUENCE [LARGE SCALE GENOMIC DNA]</scope>
    <source>
        <strain evidence="2">ISS176</strain>
    </source>
</reference>
<dbReference type="Proteomes" id="UP000054826">
    <property type="component" value="Unassembled WGS sequence"/>
</dbReference>
<evidence type="ECO:0000313" key="3">
    <source>
        <dbReference type="Proteomes" id="UP000054826"/>
    </source>
</evidence>